<accession>A0A9X3N0G5</accession>
<reference evidence="4" key="1">
    <citation type="submission" date="2022-10" db="EMBL/GenBank/DDBJ databases">
        <title>The WGS of Solirubrobacter ginsenosidimutans DSM 21036.</title>
        <authorList>
            <person name="Jiang Z."/>
        </authorList>
    </citation>
    <scope>NUCLEOTIDE SEQUENCE</scope>
    <source>
        <strain evidence="4">DSM 21036</strain>
    </source>
</reference>
<feature type="signal peptide" evidence="2">
    <location>
        <begin position="1"/>
        <end position="26"/>
    </location>
</feature>
<dbReference type="InterPro" id="IPR013783">
    <property type="entry name" value="Ig-like_fold"/>
</dbReference>
<dbReference type="Gene3D" id="2.60.40.10">
    <property type="entry name" value="Immunoglobulins"/>
    <property type="match status" value="2"/>
</dbReference>
<evidence type="ECO:0000313" key="5">
    <source>
        <dbReference type="Proteomes" id="UP001149140"/>
    </source>
</evidence>
<dbReference type="Proteomes" id="UP001149140">
    <property type="component" value="Unassembled WGS sequence"/>
</dbReference>
<dbReference type="PROSITE" id="PS50194">
    <property type="entry name" value="FILAMIN_REPEAT"/>
    <property type="match status" value="1"/>
</dbReference>
<keyword evidence="2" id="KW-0732">Signal</keyword>
<dbReference type="InterPro" id="IPR054090">
    <property type="entry name" value="Cep192_Spd-2-like_dom"/>
</dbReference>
<keyword evidence="5" id="KW-1185">Reference proteome</keyword>
<sequence length="652" mass="62271">MRSHPFRFAFATAAALLALPAAAAQADPPPGQVVKTYTTQGCGSTFVAPTGVSLVTVKATGANGGGGVGGKGAVVQGSFAVTPGGSYTVCVNAGGGSGGLAMNQFGNDLDDGSDGGGYSSVSAAGAQYVLAGGGGGTGGDGLLGSTGAAGGNASYPPSTAATSGLDWDGLSGYSIGHPATDVAAGLGAAGYSLGNNSQGGSSLAGGDGGNGGQLSVADGSGGGGGGAGYFGGGGGTGGHGYSSAFLGGGGGGGSSYCDVSITCTGQLNTSHVPSVVITYAKLATVTVAEAPVTAVAPSSNVTFNGVVTPAAVGSGEGTVSFKLDGVAIPGCQNQAFSAATAPAATATCATTAPATTGTHTLQAVYSGNDERLGSENSVTFTVGGPGLGLSAAGLDFGSVTTGQTSAEQSVTLKNTGAGALALANLALTGADASAFTLAGTDCGATLAADATCVVRFAFAPARTGAHTASLAVESSAPGSPHSVTLTGTGTAAAAPPTPTATPTPTPTPPADGAALSPKAGGKATVSRVDNTVSLPLTCPAGDVCKVDGSLKLRAGDIESRRLRAVAAAAAAKTQVLARFDDISVKGGQVRTLKLTLPKSFVRAAQKAGKRRMTATLTINTTFGSGQTTTRTQRIVLLIPLAPKQAPHPKFTG</sequence>
<proteinExistence type="predicted"/>
<name>A0A9X3N0G5_9ACTN</name>
<dbReference type="AlphaFoldDB" id="A0A9X3N0G5"/>
<protein>
    <submittedName>
        <fullName evidence="4">Choice-of-anchor D domain-containing protein</fullName>
    </submittedName>
</protein>
<comment type="caution">
    <text evidence="4">The sequence shown here is derived from an EMBL/GenBank/DDBJ whole genome shotgun (WGS) entry which is preliminary data.</text>
</comment>
<evidence type="ECO:0000259" key="3">
    <source>
        <dbReference type="Pfam" id="PF22073"/>
    </source>
</evidence>
<dbReference type="InterPro" id="IPR017868">
    <property type="entry name" value="Filamin/ABP280_repeat-like"/>
</dbReference>
<feature type="region of interest" description="Disordered" evidence="1">
    <location>
        <begin position="472"/>
        <end position="522"/>
    </location>
</feature>
<feature type="chain" id="PRO_5040822031" evidence="2">
    <location>
        <begin position="27"/>
        <end position="652"/>
    </location>
</feature>
<evidence type="ECO:0000256" key="1">
    <source>
        <dbReference type="SAM" id="MobiDB-lite"/>
    </source>
</evidence>
<feature type="compositionally biased region" description="Pro residues" evidence="1">
    <location>
        <begin position="495"/>
        <end position="509"/>
    </location>
</feature>
<feature type="domain" description="Cep192/Spd-2-like" evidence="3">
    <location>
        <begin position="391"/>
        <end position="489"/>
    </location>
</feature>
<evidence type="ECO:0000313" key="4">
    <source>
        <dbReference type="EMBL" id="MDA0166189.1"/>
    </source>
</evidence>
<dbReference type="Pfam" id="PF22073">
    <property type="entry name" value="Cep192_D4"/>
    <property type="match status" value="1"/>
</dbReference>
<dbReference type="RefSeq" id="WP_270045447.1">
    <property type="nucleotide sequence ID" value="NZ_JAPDOD010000060.1"/>
</dbReference>
<dbReference type="EMBL" id="JAPDOD010000060">
    <property type="protein sequence ID" value="MDA0166189.1"/>
    <property type="molecule type" value="Genomic_DNA"/>
</dbReference>
<evidence type="ECO:0000256" key="2">
    <source>
        <dbReference type="SAM" id="SignalP"/>
    </source>
</evidence>
<organism evidence="4 5">
    <name type="scientific">Solirubrobacter ginsenosidimutans</name>
    <dbReference type="NCBI Taxonomy" id="490573"/>
    <lineage>
        <taxon>Bacteria</taxon>
        <taxon>Bacillati</taxon>
        <taxon>Actinomycetota</taxon>
        <taxon>Thermoleophilia</taxon>
        <taxon>Solirubrobacterales</taxon>
        <taxon>Solirubrobacteraceae</taxon>
        <taxon>Solirubrobacter</taxon>
    </lineage>
</organism>
<dbReference type="NCBIfam" id="NF012200">
    <property type="entry name" value="choice_anch_D"/>
    <property type="match status" value="1"/>
</dbReference>
<dbReference type="GO" id="GO:0005975">
    <property type="term" value="P:carbohydrate metabolic process"/>
    <property type="evidence" value="ECO:0007669"/>
    <property type="project" value="UniProtKB-ARBA"/>
</dbReference>
<gene>
    <name evidence="4" type="ORF">OM076_38345</name>
</gene>